<comment type="similarity">
    <text evidence="1">Belongs to the ATPase alpha/beta chains family.</text>
</comment>
<name>A0A5J4PQA8_9ZZZZ</name>
<reference evidence="8" key="1">
    <citation type="submission" date="2019-03" db="EMBL/GenBank/DDBJ databases">
        <title>Single cell metagenomics reveals metabolic interactions within the superorganism composed of flagellate Streblomastix strix and complex community of Bacteroidetes bacteria on its surface.</title>
        <authorList>
            <person name="Treitli S.C."/>
            <person name="Kolisko M."/>
            <person name="Husnik F."/>
            <person name="Keeling P."/>
            <person name="Hampl V."/>
        </authorList>
    </citation>
    <scope>NUCLEOTIDE SEQUENCE</scope>
    <source>
        <strain evidence="8">STM</strain>
    </source>
</reference>
<evidence type="ECO:0000256" key="4">
    <source>
        <dbReference type="ARBA" id="ARBA00022840"/>
    </source>
</evidence>
<keyword evidence="6" id="KW-0406">Ion transport</keyword>
<dbReference type="AlphaFoldDB" id="A0A5J4PQA8"/>
<dbReference type="EMBL" id="SNRY01007090">
    <property type="protein sequence ID" value="KAA6311121.1"/>
    <property type="molecule type" value="Genomic_DNA"/>
</dbReference>
<comment type="caution">
    <text evidence="8">The sequence shown here is derived from an EMBL/GenBank/DDBJ whole genome shotgun (WGS) entry which is preliminary data.</text>
</comment>
<dbReference type="Gene3D" id="3.40.50.300">
    <property type="entry name" value="P-loop containing nucleotide triphosphate hydrolases"/>
    <property type="match status" value="1"/>
</dbReference>
<sequence>MIGANVYVQVFESTRGLKVGTKAEFTGRMLEITLGPGMLSRNYDGLQNDLDKMDGVFLKRGQYTYPLDNEKKWHFVPI</sequence>
<accession>A0A5J4PQA8</accession>
<evidence type="ECO:0000256" key="3">
    <source>
        <dbReference type="ARBA" id="ARBA00022741"/>
    </source>
</evidence>
<keyword evidence="4" id="KW-0067">ATP-binding</keyword>
<keyword evidence="2" id="KW-0813">Transport</keyword>
<dbReference type="PANTHER" id="PTHR43607:SF1">
    <property type="entry name" value="H(+)-TRANSPORTING TWO-SECTOR ATPASE"/>
    <property type="match status" value="1"/>
</dbReference>
<proteinExistence type="inferred from homology"/>
<organism evidence="8">
    <name type="scientific">termite gut metagenome</name>
    <dbReference type="NCBI Taxonomy" id="433724"/>
    <lineage>
        <taxon>unclassified sequences</taxon>
        <taxon>metagenomes</taxon>
        <taxon>organismal metagenomes</taxon>
    </lineage>
</organism>
<keyword evidence="5" id="KW-1278">Translocase</keyword>
<dbReference type="GO" id="GO:0046961">
    <property type="term" value="F:proton-transporting ATPase activity, rotational mechanism"/>
    <property type="evidence" value="ECO:0007669"/>
    <property type="project" value="InterPro"/>
</dbReference>
<evidence type="ECO:0000256" key="6">
    <source>
        <dbReference type="ARBA" id="ARBA00023065"/>
    </source>
</evidence>
<dbReference type="GO" id="GO:0046034">
    <property type="term" value="P:ATP metabolic process"/>
    <property type="evidence" value="ECO:0007669"/>
    <property type="project" value="InterPro"/>
</dbReference>
<keyword evidence="3" id="KW-0547">Nucleotide-binding</keyword>
<dbReference type="GO" id="GO:0005524">
    <property type="term" value="F:ATP binding"/>
    <property type="evidence" value="ECO:0007669"/>
    <property type="project" value="UniProtKB-KW"/>
</dbReference>
<evidence type="ECO:0000313" key="8">
    <source>
        <dbReference type="EMBL" id="KAA6311121.1"/>
    </source>
</evidence>
<protein>
    <submittedName>
        <fullName evidence="8">V-type ATP synthase alpha chain</fullName>
    </submittedName>
</protein>
<dbReference type="PANTHER" id="PTHR43607">
    <property type="entry name" value="V-TYPE PROTON ATPASE CATALYTIC SUBUNIT A"/>
    <property type="match status" value="1"/>
</dbReference>
<dbReference type="Gene3D" id="2.30.30.650">
    <property type="match status" value="1"/>
</dbReference>
<feature type="domain" description="ATPase F1/V1/A1 complex alpha/beta subunit N-terminal" evidence="7">
    <location>
        <begin position="5"/>
        <end position="27"/>
    </location>
</feature>
<dbReference type="InterPro" id="IPR022878">
    <property type="entry name" value="V-ATPase_asu"/>
</dbReference>
<evidence type="ECO:0000259" key="7">
    <source>
        <dbReference type="Pfam" id="PF02874"/>
    </source>
</evidence>
<evidence type="ECO:0000256" key="1">
    <source>
        <dbReference type="ARBA" id="ARBA00008936"/>
    </source>
</evidence>
<feature type="non-terminal residue" evidence="8">
    <location>
        <position position="78"/>
    </location>
</feature>
<gene>
    <name evidence="8" type="ORF">EZS27_037691</name>
</gene>
<dbReference type="InterPro" id="IPR027417">
    <property type="entry name" value="P-loop_NTPase"/>
</dbReference>
<dbReference type="Pfam" id="PF02874">
    <property type="entry name" value="ATP-synt_ab_N"/>
    <property type="match status" value="1"/>
</dbReference>
<evidence type="ECO:0000256" key="5">
    <source>
        <dbReference type="ARBA" id="ARBA00022967"/>
    </source>
</evidence>
<dbReference type="InterPro" id="IPR004100">
    <property type="entry name" value="ATPase_F1/V1/A1_a/bsu_N"/>
</dbReference>
<evidence type="ECO:0000256" key="2">
    <source>
        <dbReference type="ARBA" id="ARBA00022448"/>
    </source>
</evidence>